<comment type="similarity">
    <text evidence="4">Belongs to the cyclic nucleotide phosphodiesterase class-III family.</text>
</comment>
<protein>
    <recommendedName>
        <fullName evidence="5">Calcineurin-like phosphoesterase domain-containing protein</fullName>
    </recommendedName>
</protein>
<reference evidence="6" key="1">
    <citation type="journal article" date="2014" name="Int. J. Syst. Evol. Microbiol.">
        <title>Complete genome sequence of Corynebacterium casei LMG S-19264T (=DSM 44701T), isolated from a smear-ripened cheese.</title>
        <authorList>
            <consortium name="US DOE Joint Genome Institute (JGI-PGF)"/>
            <person name="Walter F."/>
            <person name="Albersmeier A."/>
            <person name="Kalinowski J."/>
            <person name="Ruckert C."/>
        </authorList>
    </citation>
    <scope>NUCLEOTIDE SEQUENCE</scope>
    <source>
        <strain evidence="6">KCTC 42651</strain>
    </source>
</reference>
<dbReference type="InterPro" id="IPR004843">
    <property type="entry name" value="Calcineurin-like_PHP"/>
</dbReference>
<dbReference type="InterPro" id="IPR029052">
    <property type="entry name" value="Metallo-depent_PP-like"/>
</dbReference>
<dbReference type="AlphaFoldDB" id="A0A918XPF2"/>
<keyword evidence="7" id="KW-1185">Reference proteome</keyword>
<dbReference type="InterPro" id="IPR042281">
    <property type="entry name" value="GpdQ_beta-strand"/>
</dbReference>
<dbReference type="Pfam" id="PF00149">
    <property type="entry name" value="Metallophos"/>
    <property type="match status" value="1"/>
</dbReference>
<name>A0A918XPF2_9PROT</name>
<evidence type="ECO:0000259" key="5">
    <source>
        <dbReference type="Pfam" id="PF00149"/>
    </source>
</evidence>
<dbReference type="SUPFAM" id="SSF56300">
    <property type="entry name" value="Metallo-dependent phosphatases"/>
    <property type="match status" value="1"/>
</dbReference>
<evidence type="ECO:0000256" key="4">
    <source>
        <dbReference type="ARBA" id="ARBA00025742"/>
    </source>
</evidence>
<keyword evidence="3" id="KW-0408">Iron</keyword>
<accession>A0A918XPF2</accession>
<gene>
    <name evidence="6" type="ORF">GCM10017083_10190</name>
</gene>
<dbReference type="GO" id="GO:0046872">
    <property type="term" value="F:metal ion binding"/>
    <property type="evidence" value="ECO:0007669"/>
    <property type="project" value="UniProtKB-KW"/>
</dbReference>
<evidence type="ECO:0000313" key="7">
    <source>
        <dbReference type="Proteomes" id="UP000630353"/>
    </source>
</evidence>
<keyword evidence="1" id="KW-0479">Metal-binding</keyword>
<dbReference type="Gene3D" id="3.30.750.180">
    <property type="entry name" value="GpdQ, beta-strand dimerisation domain"/>
    <property type="match status" value="1"/>
</dbReference>
<dbReference type="InterPro" id="IPR026575">
    <property type="entry name" value="GpdQ/CpdA-like"/>
</dbReference>
<dbReference type="Gene3D" id="3.60.21.40">
    <property type="entry name" value="GpdQ, catalytic alpha/beta sandwich domain"/>
    <property type="match status" value="1"/>
</dbReference>
<dbReference type="PANTHER" id="PTHR42988:SF2">
    <property type="entry name" value="CYCLIC NUCLEOTIDE PHOSPHODIESTERASE CBUA0032-RELATED"/>
    <property type="match status" value="1"/>
</dbReference>
<dbReference type="EMBL" id="BMZS01000002">
    <property type="protein sequence ID" value="GHD43708.1"/>
    <property type="molecule type" value="Genomic_DNA"/>
</dbReference>
<evidence type="ECO:0000313" key="6">
    <source>
        <dbReference type="EMBL" id="GHD43708.1"/>
    </source>
</evidence>
<evidence type="ECO:0000256" key="1">
    <source>
        <dbReference type="ARBA" id="ARBA00022723"/>
    </source>
</evidence>
<evidence type="ECO:0000256" key="3">
    <source>
        <dbReference type="ARBA" id="ARBA00023004"/>
    </source>
</evidence>
<sequence>MLFAQITDLHIREPGMALSGRVDTAGFLERAVVRVNALSPRPDFLLITGDLIDGGSEAEYRHLQRLLEPLAVPAYLVLGNHDGREAFRACFPDLEYWRPDQKFVQYALDLGALRLLVLDTHDPGKSSGALCADRLDWLAVRLAEDRDTPTVVVMHHPPVAVGLPGMDRLRLLEGAERFAEVVRVAPNVERILAGHLHRGVTVRFAGTVLDVMPGAAHQVHYDSEGATPLALVMEPPMLQLHRLVAGTGLVSHKLYVDSYGGPQSFG</sequence>
<dbReference type="RefSeq" id="WP_189987851.1">
    <property type="nucleotide sequence ID" value="NZ_BMZS01000002.1"/>
</dbReference>
<dbReference type="GO" id="GO:0004112">
    <property type="term" value="F:cyclic-nucleotide phosphodiesterase activity"/>
    <property type="evidence" value="ECO:0007669"/>
    <property type="project" value="InterPro"/>
</dbReference>
<dbReference type="PANTHER" id="PTHR42988">
    <property type="entry name" value="PHOSPHOHYDROLASE"/>
    <property type="match status" value="1"/>
</dbReference>
<dbReference type="Proteomes" id="UP000630353">
    <property type="component" value="Unassembled WGS sequence"/>
</dbReference>
<dbReference type="CDD" id="cd07402">
    <property type="entry name" value="MPP_GpdQ"/>
    <property type="match status" value="1"/>
</dbReference>
<evidence type="ECO:0000256" key="2">
    <source>
        <dbReference type="ARBA" id="ARBA00022801"/>
    </source>
</evidence>
<feature type="domain" description="Calcineurin-like phosphoesterase" evidence="5">
    <location>
        <begin position="1"/>
        <end position="198"/>
    </location>
</feature>
<comment type="caution">
    <text evidence="6">The sequence shown here is derived from an EMBL/GenBank/DDBJ whole genome shotgun (WGS) entry which is preliminary data.</text>
</comment>
<dbReference type="InterPro" id="IPR050884">
    <property type="entry name" value="CNP_phosphodiesterase-III"/>
</dbReference>
<organism evidence="6 7">
    <name type="scientific">Thalassobaculum fulvum</name>
    <dbReference type="NCBI Taxonomy" id="1633335"/>
    <lineage>
        <taxon>Bacteria</taxon>
        <taxon>Pseudomonadati</taxon>
        <taxon>Pseudomonadota</taxon>
        <taxon>Alphaproteobacteria</taxon>
        <taxon>Rhodospirillales</taxon>
        <taxon>Thalassobaculaceae</taxon>
        <taxon>Thalassobaculum</taxon>
    </lineage>
</organism>
<dbReference type="InterPro" id="IPR042283">
    <property type="entry name" value="GpdQ_catalytic"/>
</dbReference>
<keyword evidence="2" id="KW-0378">Hydrolase</keyword>
<reference evidence="6" key="2">
    <citation type="submission" date="2020-09" db="EMBL/GenBank/DDBJ databases">
        <authorList>
            <person name="Sun Q."/>
            <person name="Kim S."/>
        </authorList>
    </citation>
    <scope>NUCLEOTIDE SEQUENCE</scope>
    <source>
        <strain evidence="6">KCTC 42651</strain>
    </source>
</reference>
<proteinExistence type="inferred from homology"/>